<comment type="caution">
    <text evidence="1">The sequence shown here is derived from an EMBL/GenBank/DDBJ whole genome shotgun (WGS) entry which is preliminary data.</text>
</comment>
<accession>A0A5C8NXG9</accession>
<dbReference type="RefSeq" id="WP_147703901.1">
    <property type="nucleotide sequence ID" value="NZ_VDUY01000003.1"/>
</dbReference>
<protein>
    <submittedName>
        <fullName evidence="1">Type II toxin-antitoxin system RelE/ParE family toxin</fullName>
    </submittedName>
</protein>
<dbReference type="Pfam" id="PF06296">
    <property type="entry name" value="RelE"/>
    <property type="match status" value="1"/>
</dbReference>
<organism evidence="1 2">
    <name type="scientific">Zeimonas arvi</name>
    <dbReference type="NCBI Taxonomy" id="2498847"/>
    <lineage>
        <taxon>Bacteria</taxon>
        <taxon>Pseudomonadati</taxon>
        <taxon>Pseudomonadota</taxon>
        <taxon>Betaproteobacteria</taxon>
        <taxon>Burkholderiales</taxon>
        <taxon>Burkholderiaceae</taxon>
        <taxon>Zeimonas</taxon>
    </lineage>
</organism>
<reference evidence="1 2" key="1">
    <citation type="submission" date="2019-06" db="EMBL/GenBank/DDBJ databases">
        <title>Quisquiliibacterium sp. nov., isolated from a maize field.</title>
        <authorList>
            <person name="Lin S.-Y."/>
            <person name="Tsai C.-F."/>
            <person name="Young C.-C."/>
        </authorList>
    </citation>
    <scope>NUCLEOTIDE SEQUENCE [LARGE SCALE GENOMIC DNA]</scope>
    <source>
        <strain evidence="1 2">CC-CFT501</strain>
    </source>
</reference>
<proteinExistence type="predicted"/>
<name>A0A5C8NXG9_9BURK</name>
<sequence length="148" mass="17141">MHRNAFFRHHFNTPSDTLILKVQLFKTRHFARWMRSTEITDAILRKAMLEMTRGLIDADLGGGLVKKRIGLPGRGKRGGVRALVATRQGDRWIYLFGFQKNERDNIDAAELDAFRTLANDLTRLDDRQMDELRTRGALVEIFSEQPDR</sequence>
<dbReference type="AlphaFoldDB" id="A0A5C8NXG9"/>
<gene>
    <name evidence="1" type="ORF">FHP08_07870</name>
</gene>
<keyword evidence="2" id="KW-1185">Reference proteome</keyword>
<dbReference type="OrthoDB" id="8607264at2"/>
<dbReference type="EMBL" id="VDUY01000003">
    <property type="protein sequence ID" value="TXL65987.1"/>
    <property type="molecule type" value="Genomic_DNA"/>
</dbReference>
<dbReference type="PIRSF" id="PIRSF018634">
    <property type="entry name" value="UCP018634"/>
    <property type="match status" value="1"/>
</dbReference>
<evidence type="ECO:0000313" key="1">
    <source>
        <dbReference type="EMBL" id="TXL65987.1"/>
    </source>
</evidence>
<evidence type="ECO:0000313" key="2">
    <source>
        <dbReference type="Proteomes" id="UP000321548"/>
    </source>
</evidence>
<dbReference type="Proteomes" id="UP000321548">
    <property type="component" value="Unassembled WGS sequence"/>
</dbReference>
<dbReference type="InterPro" id="IPR009387">
    <property type="entry name" value="HigB-2"/>
</dbReference>